<evidence type="ECO:0000313" key="1">
    <source>
        <dbReference type="EMBL" id="AKY04041.1"/>
    </source>
</evidence>
<dbReference type="SUPFAM" id="SSF50985">
    <property type="entry name" value="RCC1/BLIP-II"/>
    <property type="match status" value="1"/>
</dbReference>
<dbReference type="KEGG" id="vg:26523371"/>
<dbReference type="Proteomes" id="UP000202736">
    <property type="component" value="Segment"/>
</dbReference>
<reference evidence="1 2" key="1">
    <citation type="submission" date="2015-07" db="EMBL/GenBank/DDBJ databases">
        <title>Complete genome of Cronobacter phage PBES 02.</title>
        <authorList>
            <person name="Myung H."/>
        </authorList>
    </citation>
    <scope>NUCLEOTIDE SEQUENCE [LARGE SCALE GENOMIC DNA]</scope>
</reference>
<dbReference type="InterPro" id="IPR009091">
    <property type="entry name" value="RCC1/BLIP-II"/>
</dbReference>
<organism evidence="1 2">
    <name type="scientific">Cronobacter phage PBES 02</name>
    <dbReference type="NCBI Taxonomy" id="1684115"/>
    <lineage>
        <taxon>Viruses</taxon>
        <taxon>Duplodnaviria</taxon>
        <taxon>Heunggongvirae</taxon>
        <taxon>Uroviricota</taxon>
        <taxon>Caudoviricetes</taxon>
        <taxon>Vequintavirinae</taxon>
        <taxon>Certrevirus</taxon>
        <taxon>Certrevirus PBES02</taxon>
    </lineage>
</organism>
<dbReference type="InterPro" id="IPR051553">
    <property type="entry name" value="Ran_GTPase-activating"/>
</dbReference>
<evidence type="ECO:0000313" key="2">
    <source>
        <dbReference type="Proteomes" id="UP000202736"/>
    </source>
</evidence>
<dbReference type="GeneID" id="26523371"/>
<name>A0A0K1YAC0_9CAUD</name>
<dbReference type="RefSeq" id="YP_009189002.1">
    <property type="nucleotide sequence ID" value="NC_028672.1"/>
</dbReference>
<keyword evidence="2" id="KW-1185">Reference proteome</keyword>
<accession>A0A0K1YAC0</accession>
<sequence>MFPFAIIPPFVLSGKEKIKQFSVTSYDSMVLTDKGNLYVTGFNRVGELGVGDTTNRNNQWVLVMQDVNWIASNREKLWAIKNDGSIYTPDLRSSSTTAYTWQIDTVAPGSIGDLSGDNIKEIYSDTESVYILKKDGSLWYLGNNSKGQAGNGGTSLTTRFVKVSDGVVSWSSSGPTVVFVKTDGYFWGCGSNSRNIISSAGSSITTPARMFSTTHADGGVVTDYTLASDQAFLIRYSNGKYRTKGLNIGQLPSGDASPYNTLTDVPDGYTPGDGTEPLVSKTGGVAVSGTWPNYSGLFFYHTGGKFIVTGQASGRISGTSQTSGTLSNWTNVAAASDEIPSIKGMTFGLGWVAAYNDTQILYWGYTGNSSAYPVVGYLMPGPSRLEYVARFATPPIEA</sequence>
<proteinExistence type="predicted"/>
<dbReference type="Gene3D" id="2.130.10.30">
    <property type="entry name" value="Regulator of chromosome condensation 1/beta-lactamase-inhibitor protein II"/>
    <property type="match status" value="1"/>
</dbReference>
<dbReference type="PANTHER" id="PTHR45982">
    <property type="entry name" value="REGULATOR OF CHROMOSOME CONDENSATION"/>
    <property type="match status" value="1"/>
</dbReference>
<dbReference type="PANTHER" id="PTHR45982:SF1">
    <property type="entry name" value="REGULATOR OF CHROMOSOME CONDENSATION"/>
    <property type="match status" value="1"/>
</dbReference>
<evidence type="ECO:0008006" key="3">
    <source>
        <dbReference type="Google" id="ProtNLM"/>
    </source>
</evidence>
<dbReference type="EMBL" id="KT353109">
    <property type="protein sequence ID" value="AKY04041.1"/>
    <property type="molecule type" value="Genomic_DNA"/>
</dbReference>
<protein>
    <recommendedName>
        <fullName evidence="3">DNA condensation protein</fullName>
    </recommendedName>
</protein>
<gene>
    <name evidence="1" type="ORF">ADU18_0141</name>
</gene>
<dbReference type="GO" id="GO:0005085">
    <property type="term" value="F:guanyl-nucleotide exchange factor activity"/>
    <property type="evidence" value="ECO:0007669"/>
    <property type="project" value="TreeGrafter"/>
</dbReference>